<evidence type="ECO:0000256" key="1">
    <source>
        <dbReference type="SAM" id="MobiDB-lite"/>
    </source>
</evidence>
<evidence type="ECO:0000313" key="4">
    <source>
        <dbReference type="Proteomes" id="UP000270046"/>
    </source>
</evidence>
<dbReference type="RefSeq" id="WP_119408922.1">
    <property type="nucleotide sequence ID" value="NZ_CP032869.1"/>
</dbReference>
<organism evidence="3 4">
    <name type="scientific">Mucilaginibacter celer</name>
    <dbReference type="NCBI Taxonomy" id="2305508"/>
    <lineage>
        <taxon>Bacteria</taxon>
        <taxon>Pseudomonadati</taxon>
        <taxon>Bacteroidota</taxon>
        <taxon>Sphingobacteriia</taxon>
        <taxon>Sphingobacteriales</taxon>
        <taxon>Sphingobacteriaceae</taxon>
        <taxon>Mucilaginibacter</taxon>
    </lineage>
</organism>
<evidence type="ECO:0000256" key="2">
    <source>
        <dbReference type="SAM" id="SignalP"/>
    </source>
</evidence>
<feature type="compositionally biased region" description="Polar residues" evidence="1">
    <location>
        <begin position="27"/>
        <end position="40"/>
    </location>
</feature>
<gene>
    <name evidence="3" type="ORF">HYN43_007880</name>
</gene>
<name>A0A494VM83_9SPHI</name>
<dbReference type="Proteomes" id="UP000270046">
    <property type="component" value="Chromosome"/>
</dbReference>
<protein>
    <recommendedName>
        <fullName evidence="5">Lipoprotein</fullName>
    </recommendedName>
</protein>
<dbReference type="OrthoDB" id="799302at2"/>
<accession>A0A494VM83</accession>
<keyword evidence="4" id="KW-1185">Reference proteome</keyword>
<sequence length="87" mass="9173">MKKVIRYTGTLAALTTSVFACNSGDSHKQINNSQDTTSVNKAGGPAIRDTTTINKDRHDSAIAPATDSMSKGNADPSVHMSAKPIKK</sequence>
<keyword evidence="2" id="KW-0732">Signal</keyword>
<feature type="chain" id="PRO_5019799199" description="Lipoprotein" evidence="2">
    <location>
        <begin position="21"/>
        <end position="87"/>
    </location>
</feature>
<feature type="signal peptide" evidence="2">
    <location>
        <begin position="1"/>
        <end position="20"/>
    </location>
</feature>
<dbReference type="KEGG" id="muh:HYN43_007880"/>
<feature type="region of interest" description="Disordered" evidence="1">
    <location>
        <begin position="27"/>
        <end position="87"/>
    </location>
</feature>
<dbReference type="PROSITE" id="PS51257">
    <property type="entry name" value="PROKAR_LIPOPROTEIN"/>
    <property type="match status" value="1"/>
</dbReference>
<dbReference type="EMBL" id="CP032869">
    <property type="protein sequence ID" value="AYL95219.1"/>
    <property type="molecule type" value="Genomic_DNA"/>
</dbReference>
<proteinExistence type="predicted"/>
<reference evidence="3 4" key="1">
    <citation type="submission" date="2018-10" db="EMBL/GenBank/DDBJ databases">
        <title>Genome sequencing of Mucilaginibacter sp. HYN0043.</title>
        <authorList>
            <person name="Kim M."/>
            <person name="Yi H."/>
        </authorList>
    </citation>
    <scope>NUCLEOTIDE SEQUENCE [LARGE SCALE GENOMIC DNA]</scope>
    <source>
        <strain evidence="3 4">HYN0043</strain>
    </source>
</reference>
<evidence type="ECO:0008006" key="5">
    <source>
        <dbReference type="Google" id="ProtNLM"/>
    </source>
</evidence>
<dbReference type="AlphaFoldDB" id="A0A494VM83"/>
<evidence type="ECO:0000313" key="3">
    <source>
        <dbReference type="EMBL" id="AYL95219.1"/>
    </source>
</evidence>